<evidence type="ECO:0000256" key="3">
    <source>
        <dbReference type="ARBA" id="ARBA00020462"/>
    </source>
</evidence>
<feature type="compositionally biased region" description="Basic and acidic residues" evidence="5">
    <location>
        <begin position="392"/>
        <end position="414"/>
    </location>
</feature>
<feature type="compositionally biased region" description="Basic and acidic residues" evidence="5">
    <location>
        <begin position="483"/>
        <end position="492"/>
    </location>
</feature>
<dbReference type="AlphaFoldDB" id="A0A851NHS4"/>
<feature type="compositionally biased region" description="Basic and acidic residues" evidence="5">
    <location>
        <begin position="427"/>
        <end position="442"/>
    </location>
</feature>
<name>A0A851NHS4_9GALL</name>
<evidence type="ECO:0000256" key="5">
    <source>
        <dbReference type="SAM" id="MobiDB-lite"/>
    </source>
</evidence>
<gene>
    <name evidence="6" type="primary">Paf1</name>
    <name evidence="6" type="ORF">PENPIL_R04264</name>
</gene>
<dbReference type="GO" id="GO:0006368">
    <property type="term" value="P:transcription elongation by RNA polymerase II"/>
    <property type="evidence" value="ECO:0007669"/>
    <property type="project" value="InterPro"/>
</dbReference>
<dbReference type="Pfam" id="PF03985">
    <property type="entry name" value="Paf1"/>
    <property type="match status" value="1"/>
</dbReference>
<dbReference type="PANTHER" id="PTHR23188:SF12">
    <property type="entry name" value="RNA POLYMERASE II-ASSOCIATED FACTOR 1 HOMOLOG"/>
    <property type="match status" value="1"/>
</dbReference>
<feature type="compositionally biased region" description="Acidic residues" evidence="5">
    <location>
        <begin position="473"/>
        <end position="482"/>
    </location>
</feature>
<reference evidence="6" key="1">
    <citation type="submission" date="2019-09" db="EMBL/GenBank/DDBJ databases">
        <title>Bird 10,000 Genomes (B10K) Project - Family phase.</title>
        <authorList>
            <person name="Zhang G."/>
        </authorList>
    </citation>
    <scope>NUCLEOTIDE SEQUENCE</scope>
    <source>
        <strain evidence="6">B10K-DU-001-08</strain>
        <tissue evidence="6">Muscle</tissue>
    </source>
</reference>
<dbReference type="OrthoDB" id="10260285at2759"/>
<feature type="non-terminal residue" evidence="6">
    <location>
        <position position="492"/>
    </location>
</feature>
<evidence type="ECO:0000256" key="4">
    <source>
        <dbReference type="ARBA" id="ARBA00023242"/>
    </source>
</evidence>
<evidence type="ECO:0000313" key="6">
    <source>
        <dbReference type="EMBL" id="NXC41716.1"/>
    </source>
</evidence>
<dbReference type="GO" id="GO:0003682">
    <property type="term" value="F:chromatin binding"/>
    <property type="evidence" value="ECO:0007669"/>
    <property type="project" value="TreeGrafter"/>
</dbReference>
<evidence type="ECO:0000313" key="7">
    <source>
        <dbReference type="Proteomes" id="UP000613066"/>
    </source>
</evidence>
<comment type="subcellular location">
    <subcellularLocation>
        <location evidence="1">Nucleus</location>
    </subcellularLocation>
</comment>
<proteinExistence type="inferred from homology"/>
<feature type="non-terminal residue" evidence="6">
    <location>
        <position position="1"/>
    </location>
</feature>
<keyword evidence="4" id="KW-0539">Nucleus</keyword>
<feature type="compositionally biased region" description="Acidic residues" evidence="5">
    <location>
        <begin position="415"/>
        <end position="426"/>
    </location>
</feature>
<accession>A0A851NHS4</accession>
<comment type="similarity">
    <text evidence="2">Belongs to the PAF1 family.</text>
</comment>
<dbReference type="InterPro" id="IPR007133">
    <property type="entry name" value="RNA_pol_II-assoc_Paf1"/>
</dbReference>
<organism evidence="6 7">
    <name type="scientific">Penelope pileata</name>
    <dbReference type="NCBI Taxonomy" id="1118817"/>
    <lineage>
        <taxon>Eukaryota</taxon>
        <taxon>Metazoa</taxon>
        <taxon>Chordata</taxon>
        <taxon>Craniata</taxon>
        <taxon>Vertebrata</taxon>
        <taxon>Euteleostomi</taxon>
        <taxon>Archelosauria</taxon>
        <taxon>Archosauria</taxon>
        <taxon>Dinosauria</taxon>
        <taxon>Saurischia</taxon>
        <taxon>Theropoda</taxon>
        <taxon>Coelurosauria</taxon>
        <taxon>Aves</taxon>
        <taxon>Neognathae</taxon>
        <taxon>Galloanserae</taxon>
        <taxon>Galliformes</taxon>
        <taxon>Cracidae</taxon>
        <taxon>Penelope</taxon>
    </lineage>
</organism>
<comment type="caution">
    <text evidence="6">The sequence shown here is derived from an EMBL/GenBank/DDBJ whole genome shotgun (WGS) entry which is preliminary data.</text>
</comment>
<dbReference type="PANTHER" id="PTHR23188">
    <property type="entry name" value="RNA POLYMERASE II-ASSOCIATED FACTOR 1 HOMOLOG"/>
    <property type="match status" value="1"/>
</dbReference>
<dbReference type="GO" id="GO:0000993">
    <property type="term" value="F:RNA polymerase II complex binding"/>
    <property type="evidence" value="ECO:0007669"/>
    <property type="project" value="TreeGrafter"/>
</dbReference>
<dbReference type="EMBL" id="WBMW01001921">
    <property type="protein sequence ID" value="NXC41716.1"/>
    <property type="molecule type" value="Genomic_DNA"/>
</dbReference>
<dbReference type="GO" id="GO:0016593">
    <property type="term" value="C:Cdc73/Paf1 complex"/>
    <property type="evidence" value="ECO:0007669"/>
    <property type="project" value="InterPro"/>
</dbReference>
<feature type="region of interest" description="Disordered" evidence="5">
    <location>
        <begin position="390"/>
        <end position="492"/>
    </location>
</feature>
<dbReference type="Proteomes" id="UP000613066">
    <property type="component" value="Unassembled WGS sequence"/>
</dbReference>
<keyword evidence="7" id="KW-1185">Reference proteome</keyword>
<protein>
    <recommendedName>
        <fullName evidence="3">RNA polymerase II-associated factor 1 homolog</fullName>
    </recommendedName>
</protein>
<sequence>PPPRAPLGPPRGGQLAGDLVGALQQGVVDVLGTCDLRLDEGQVLRVGEALARPPLTLGGRWHQRGPSSHRTLPERSGVVCRVKYCNSLPDIPFDPKFITYPFDQNRFVQYKATSLEKQHKHDLLTEPDLGVTIDLINPDTYRIDPSVLLDPADEKLLEEEIQAPTSSKRSQQHAKVVPWMRKTEYISTEFNRYGVSNEKPEVKIGVSVKQQFTEEEIYKDRDSQIAAIEKITQHYSKPRVTPVEVMPVFPDFKVWVRGARFIFDSDPAPKDTSGPAALEMMSQAMIRGMMDEEGNQFVAYFLPVEETLRKRKRDQEEEMDYAPEDVYDYKIAREYNWNVKNKASKGYEENYFFIFREGDGVYYNELETRVRLSKRRARAGVQSGTNAVLVVKHRDMNEKELEAQEARRAQLENHEPEEEEEEEMEAEKEAPGSDEEREKGSESEGAASGEEEEEAEGSGGSSSEQGGSAHSEDEAEDEEEEEARGARRGGSD</sequence>
<evidence type="ECO:0000256" key="2">
    <source>
        <dbReference type="ARBA" id="ARBA00007560"/>
    </source>
</evidence>
<evidence type="ECO:0000256" key="1">
    <source>
        <dbReference type="ARBA" id="ARBA00004123"/>
    </source>
</evidence>